<keyword evidence="3" id="KW-0104">Cadmium</keyword>
<protein>
    <recommendedName>
        <fullName evidence="4">Phospho-2-dehydro-3-deoxyheptonate aldolase</fullName>
        <ecNumber evidence="4">2.5.1.54</ecNumber>
    </recommendedName>
</protein>
<feature type="binding site" evidence="3">
    <location>
        <position position="424"/>
    </location>
    <ligand>
        <name>Mn(2+)</name>
        <dbReference type="ChEBI" id="CHEBI:29035"/>
    </ligand>
</feature>
<dbReference type="Proteomes" id="UP000637578">
    <property type="component" value="Unassembled WGS sequence"/>
</dbReference>
<dbReference type="GO" id="GO:0003849">
    <property type="term" value="F:3-deoxy-7-phosphoheptulonate synthase activity"/>
    <property type="evidence" value="ECO:0007669"/>
    <property type="project" value="UniProtKB-EC"/>
</dbReference>
<evidence type="ECO:0000256" key="4">
    <source>
        <dbReference type="RuleBase" id="RU363071"/>
    </source>
</evidence>
<dbReference type="GO" id="GO:0008652">
    <property type="term" value="P:amino acid biosynthetic process"/>
    <property type="evidence" value="ECO:0007669"/>
    <property type="project" value="UniProtKB-KW"/>
</dbReference>
<feature type="binding site" evidence="3">
    <location>
        <position position="394"/>
    </location>
    <ligand>
        <name>Mn(2+)</name>
        <dbReference type="ChEBI" id="CHEBI:29035"/>
    </ligand>
</feature>
<dbReference type="NCBIfam" id="TIGR01358">
    <property type="entry name" value="DAHP_synth_II"/>
    <property type="match status" value="1"/>
</dbReference>
<feature type="binding site" evidence="3">
    <location>
        <position position="289"/>
    </location>
    <ligand>
        <name>phosphoenolpyruvate</name>
        <dbReference type="ChEBI" id="CHEBI:58702"/>
    </ligand>
</feature>
<comment type="pathway">
    <text evidence="4">Metabolic intermediate biosynthesis; chorismate biosynthesis; chorismate from D-erythrose 4-phosphate and phosphoenolpyruvate: step 1/7.</text>
</comment>
<dbReference type="GO" id="GO:0009423">
    <property type="term" value="P:chorismate biosynthetic process"/>
    <property type="evidence" value="ECO:0007669"/>
    <property type="project" value="UniProtKB-UniPathway"/>
</dbReference>
<dbReference type="InterPro" id="IPR002480">
    <property type="entry name" value="DAHP_synth_2"/>
</dbReference>
<dbReference type="AlphaFoldDB" id="A0A8J3FTX4"/>
<dbReference type="Gene3D" id="3.20.20.70">
    <property type="entry name" value="Aldolase class I"/>
    <property type="match status" value="1"/>
</dbReference>
<dbReference type="EMBL" id="BMMK01000009">
    <property type="protein sequence ID" value="GGM52918.1"/>
    <property type="molecule type" value="Genomic_DNA"/>
</dbReference>
<feature type="binding site" evidence="3">
    <location>
        <begin position="266"/>
        <end position="267"/>
    </location>
    <ligand>
        <name>phosphoenolpyruvate</name>
        <dbReference type="ChEBI" id="CHEBI:58702"/>
    </ligand>
</feature>
<feature type="binding site" evidence="3">
    <location>
        <position position="109"/>
    </location>
    <ligand>
        <name>phosphoenolpyruvate</name>
        <dbReference type="ChEBI" id="CHEBI:58702"/>
    </ligand>
</feature>
<evidence type="ECO:0000256" key="2">
    <source>
        <dbReference type="ARBA" id="ARBA00022679"/>
    </source>
</evidence>
<evidence type="ECO:0000313" key="7">
    <source>
        <dbReference type="Proteomes" id="UP000637578"/>
    </source>
</evidence>
<keyword evidence="4" id="KW-0057">Aromatic amino acid biosynthesis</keyword>
<evidence type="ECO:0000313" key="6">
    <source>
        <dbReference type="EMBL" id="GGM52918.1"/>
    </source>
</evidence>
<keyword evidence="2 4" id="KW-0808">Transferase</keyword>
<keyword evidence="4" id="KW-0028">Amino-acid biosynthesis</keyword>
<comment type="cofactor">
    <cofactor evidence="3">
        <name>Mn(2+)</name>
        <dbReference type="ChEBI" id="CHEBI:29035"/>
    </cofactor>
    <cofactor evidence="3">
        <name>Co(2+)</name>
        <dbReference type="ChEBI" id="CHEBI:48828"/>
    </cofactor>
    <cofactor evidence="3">
        <name>Cd(2+)</name>
        <dbReference type="ChEBI" id="CHEBI:48775"/>
    </cofactor>
    <text evidence="3">Binds 1 divalent cation per subunit. The enzyme is active with manganese, cobalt or cadmium ions.</text>
</comment>
<dbReference type="InterPro" id="IPR013785">
    <property type="entry name" value="Aldolase_TIM"/>
</dbReference>
<dbReference type="EC" id="2.5.1.54" evidence="4"/>
<feature type="binding site" evidence="3">
    <location>
        <position position="320"/>
    </location>
    <ligand>
        <name>phosphoenolpyruvate</name>
        <dbReference type="ChEBI" id="CHEBI:58702"/>
    </ligand>
</feature>
<comment type="catalytic activity">
    <reaction evidence="4">
        <text>D-erythrose 4-phosphate + phosphoenolpyruvate + H2O = 7-phospho-2-dehydro-3-deoxy-D-arabino-heptonate + phosphate</text>
        <dbReference type="Rhea" id="RHEA:14717"/>
        <dbReference type="ChEBI" id="CHEBI:15377"/>
        <dbReference type="ChEBI" id="CHEBI:16897"/>
        <dbReference type="ChEBI" id="CHEBI:43474"/>
        <dbReference type="ChEBI" id="CHEBI:58394"/>
        <dbReference type="ChEBI" id="CHEBI:58702"/>
        <dbReference type="EC" id="2.5.1.54"/>
    </reaction>
</comment>
<dbReference type="SUPFAM" id="SSF51569">
    <property type="entry name" value="Aldolase"/>
    <property type="match status" value="1"/>
</dbReference>
<comment type="caution">
    <text evidence="6">The sequence shown here is derived from an EMBL/GenBank/DDBJ whole genome shotgun (WGS) entry which is preliminary data.</text>
</comment>
<reference evidence="6" key="2">
    <citation type="submission" date="2020-09" db="EMBL/GenBank/DDBJ databases">
        <authorList>
            <person name="Sun Q."/>
            <person name="Zhou Y."/>
        </authorList>
    </citation>
    <scope>NUCLEOTIDE SEQUENCE</scope>
    <source>
        <strain evidence="6">CGMCC 4.5737</strain>
    </source>
</reference>
<evidence type="ECO:0000256" key="5">
    <source>
        <dbReference type="SAM" id="MobiDB-lite"/>
    </source>
</evidence>
<dbReference type="Pfam" id="PF01474">
    <property type="entry name" value="DAHP_synth_2"/>
    <property type="match status" value="1"/>
</dbReference>
<evidence type="ECO:0000256" key="3">
    <source>
        <dbReference type="PIRSR" id="PIRSR602480-1"/>
    </source>
</evidence>
<reference evidence="6" key="1">
    <citation type="journal article" date="2014" name="Int. J. Syst. Evol. Microbiol.">
        <title>Complete genome sequence of Corynebacterium casei LMG S-19264T (=DSM 44701T), isolated from a smear-ripened cheese.</title>
        <authorList>
            <consortium name="US DOE Joint Genome Institute (JGI-PGF)"/>
            <person name="Walter F."/>
            <person name="Albersmeier A."/>
            <person name="Kalinowski J."/>
            <person name="Ruckert C."/>
        </authorList>
    </citation>
    <scope>NUCLEOTIDE SEQUENCE</scope>
    <source>
        <strain evidence="6">CGMCC 4.5737</strain>
    </source>
</reference>
<sequence length="452" mass="49041">MTTTMSDHHTWRSLPAAQQPDWPDPTAVEEVVAELSGYPPLVSPRECDRLRDRLAAVASGNAFLLQGGDCAETFTASSAEAVRGKLRTLAQMAVVLARGSGLPVVTVGRIAGQYGKPRSRPTETQDGLTLPAYRGEAVNGAAFTPADRAPDPRRMLRAYHASAATLDQLWRLISQGYPNLGQVHGWTREFVARPEIADRHRRLAGEIESALTFLRAYGANPDELRSAEFYTSHEALLLHYEAALTRFDPRTRAAYATSGHLLWIGERTRQLDGAHVAFAESIRNPVAVKLGPATTPDDALTLVERLNPDAEPGRLTLITRMGADRIRDVLPPLVEKVTASGVPVAWVCDPMHGNTFTAPSGHKTRRFRDVADEVTGFFAVHHMLGTHPGGLHLEVTGEDVTECVGGCAAVSMADLGKRYETACDPRLNHNQALDLAFEVAGLFREPSGRAAA</sequence>
<proteinExistence type="inferred from homology"/>
<keyword evidence="3" id="KW-0170">Cobalt</keyword>
<gene>
    <name evidence="6" type="primary">aroH</name>
    <name evidence="6" type="ORF">GCM10012275_24890</name>
</gene>
<evidence type="ECO:0000256" key="1">
    <source>
        <dbReference type="ARBA" id="ARBA00008911"/>
    </source>
</evidence>
<keyword evidence="3" id="KW-0464">Manganese</keyword>
<name>A0A8J3FTX4_9PSEU</name>
<keyword evidence="7" id="KW-1185">Reference proteome</keyword>
<feature type="compositionally biased region" description="Basic and acidic residues" evidence="5">
    <location>
        <begin position="1"/>
        <end position="10"/>
    </location>
</feature>
<dbReference type="UniPathway" id="UPA00053">
    <property type="reaction ID" value="UER00084"/>
</dbReference>
<feature type="binding site" evidence="3">
    <location>
        <position position="352"/>
    </location>
    <ligand>
        <name>Mn(2+)</name>
        <dbReference type="ChEBI" id="CHEBI:29035"/>
    </ligand>
</feature>
<organism evidence="6 7">
    <name type="scientific">Longimycelium tulufanense</name>
    <dbReference type="NCBI Taxonomy" id="907463"/>
    <lineage>
        <taxon>Bacteria</taxon>
        <taxon>Bacillati</taxon>
        <taxon>Actinomycetota</taxon>
        <taxon>Actinomycetes</taxon>
        <taxon>Pseudonocardiales</taxon>
        <taxon>Pseudonocardiaceae</taxon>
        <taxon>Longimycelium</taxon>
    </lineage>
</organism>
<feature type="region of interest" description="Disordered" evidence="5">
    <location>
        <begin position="1"/>
        <end position="25"/>
    </location>
</feature>
<comment type="similarity">
    <text evidence="1 4">Belongs to the class-II DAHP synthase family.</text>
</comment>
<dbReference type="GO" id="GO:0009073">
    <property type="term" value="P:aromatic amino acid family biosynthetic process"/>
    <property type="evidence" value="ECO:0007669"/>
    <property type="project" value="UniProtKB-KW"/>
</dbReference>
<feature type="binding site" evidence="3">
    <location>
        <position position="70"/>
    </location>
    <ligand>
        <name>Mn(2+)</name>
        <dbReference type="ChEBI" id="CHEBI:29035"/>
    </ligand>
</feature>
<dbReference type="PANTHER" id="PTHR21337:SF0">
    <property type="entry name" value="PHOSPHO-2-DEHYDRO-3-DEOXYHEPTONATE ALDOLASE"/>
    <property type="match status" value="1"/>
</dbReference>
<dbReference type="PANTHER" id="PTHR21337">
    <property type="entry name" value="PHOSPHO-2-DEHYDRO-3-DEOXYHEPTONATE ALDOLASE 1, 2"/>
    <property type="match status" value="1"/>
</dbReference>
<accession>A0A8J3FTX4</accession>